<dbReference type="InterPro" id="IPR036779">
    <property type="entry name" value="LysM_dom_sf"/>
</dbReference>
<sequence length="384" mass="43097">MFKPIRAVFAAALLTVATYALAAEMRGDHPDTYVVKRGDTLWDISARFLKRPWLWPEIWQANPQIKNPHLIYPGDVISLAYLDRVAAAQVQPGPRQEAPITGVPLAEIEPFLKNLRVVEQFEQLPYVVGLEEDRLRVTQGQVAYIKGLPEQSPGTRFAVVRPTQRYTRLDRKACCDIMRAADLDFRGKRTVDFESIWTDVVVPDKGRELLGYELMQVSTGTLSRGAVGGMEASTLVIDDTGREIRVGDRLIPVEMQPYDLQFFPHPPKAQFDYGRAQVLSVADLVRNGGPRDVIALSVGARDGIDNGTVFSTWRVGSRVPDRVKIGPDRSEDLYGKNSRVRLPDEFSGHAMVFRTFDKVSYALIMDGVRPTKVGYELKHPDSPY</sequence>
<proteinExistence type="predicted"/>
<dbReference type="EMBL" id="CP093547">
    <property type="protein sequence ID" value="UNP29323.1"/>
    <property type="molecule type" value="Genomic_DNA"/>
</dbReference>
<dbReference type="PROSITE" id="PS51782">
    <property type="entry name" value="LYSM"/>
    <property type="match status" value="1"/>
</dbReference>
<protein>
    <submittedName>
        <fullName evidence="3">LysM peptidoglycan-binding domain-containing protein</fullName>
    </submittedName>
</protein>
<gene>
    <name evidence="3" type="ORF">MOV92_23125</name>
</gene>
<dbReference type="PANTHER" id="PTHR34700:SF4">
    <property type="entry name" value="PHAGE-LIKE ELEMENT PBSX PROTEIN XKDP"/>
    <property type="match status" value="1"/>
</dbReference>
<feature type="domain" description="LysM" evidence="2">
    <location>
        <begin position="31"/>
        <end position="79"/>
    </location>
</feature>
<organism evidence="3 4">
    <name type="scientific">Lysobacter gummosus</name>
    <dbReference type="NCBI Taxonomy" id="262324"/>
    <lineage>
        <taxon>Bacteria</taxon>
        <taxon>Pseudomonadati</taxon>
        <taxon>Pseudomonadota</taxon>
        <taxon>Gammaproteobacteria</taxon>
        <taxon>Lysobacterales</taxon>
        <taxon>Lysobacteraceae</taxon>
        <taxon>Lysobacter</taxon>
    </lineage>
</organism>
<dbReference type="InterPro" id="IPR052196">
    <property type="entry name" value="Bact_Kbp"/>
</dbReference>
<feature type="signal peptide" evidence="1">
    <location>
        <begin position="1"/>
        <end position="22"/>
    </location>
</feature>
<dbReference type="Proteomes" id="UP000829194">
    <property type="component" value="Chromosome"/>
</dbReference>
<name>A0ABY3X9R6_9GAMM</name>
<accession>A0ABY3X9R6</accession>
<dbReference type="CDD" id="cd00118">
    <property type="entry name" value="LysM"/>
    <property type="match status" value="1"/>
</dbReference>
<evidence type="ECO:0000259" key="2">
    <source>
        <dbReference type="PROSITE" id="PS51782"/>
    </source>
</evidence>
<reference evidence="3 4" key="1">
    <citation type="submission" date="2022-03" db="EMBL/GenBank/DDBJ databases">
        <title>Complete genome sequence of Lysobacter capsici VKM B-2533 and Lysobacter gummosus 10.1.1, promising sources of lytic agents.</title>
        <authorList>
            <person name="Tarlachkov S.V."/>
            <person name="Kudryakova I.V."/>
            <person name="Afoshin A.S."/>
            <person name="Leontyevskaya E.A."/>
            <person name="Leontyevskaya N.V."/>
        </authorList>
    </citation>
    <scope>NUCLEOTIDE SEQUENCE [LARGE SCALE GENOMIC DNA]</scope>
    <source>
        <strain evidence="3 4">10.1.1</strain>
    </source>
</reference>
<keyword evidence="4" id="KW-1185">Reference proteome</keyword>
<dbReference type="Gene3D" id="3.10.350.10">
    <property type="entry name" value="LysM domain"/>
    <property type="match status" value="1"/>
</dbReference>
<dbReference type="RefSeq" id="WP_057945684.1">
    <property type="nucleotide sequence ID" value="NZ_CP011131.1"/>
</dbReference>
<dbReference type="InterPro" id="IPR018392">
    <property type="entry name" value="LysM"/>
</dbReference>
<dbReference type="PANTHER" id="PTHR34700">
    <property type="entry name" value="POTASSIUM BINDING PROTEIN KBP"/>
    <property type="match status" value="1"/>
</dbReference>
<evidence type="ECO:0000256" key="1">
    <source>
        <dbReference type="SAM" id="SignalP"/>
    </source>
</evidence>
<feature type="chain" id="PRO_5045070827" evidence="1">
    <location>
        <begin position="23"/>
        <end position="384"/>
    </location>
</feature>
<keyword evidence="1" id="KW-0732">Signal</keyword>
<evidence type="ECO:0000313" key="4">
    <source>
        <dbReference type="Proteomes" id="UP000829194"/>
    </source>
</evidence>
<dbReference type="SUPFAM" id="SSF54106">
    <property type="entry name" value="LysM domain"/>
    <property type="match status" value="1"/>
</dbReference>
<evidence type="ECO:0000313" key="3">
    <source>
        <dbReference type="EMBL" id="UNP29323.1"/>
    </source>
</evidence>
<dbReference type="SMART" id="SM00257">
    <property type="entry name" value="LysM"/>
    <property type="match status" value="1"/>
</dbReference>
<dbReference type="Pfam" id="PF01476">
    <property type="entry name" value="LysM"/>
    <property type="match status" value="1"/>
</dbReference>